<name>A0A8K0MXR3_COCNU</name>
<gene>
    <name evidence="2" type="ORF">COCNU_02G019240</name>
</gene>
<feature type="region of interest" description="Disordered" evidence="1">
    <location>
        <begin position="1"/>
        <end position="28"/>
    </location>
</feature>
<reference evidence="2" key="2">
    <citation type="submission" date="2019-07" db="EMBL/GenBank/DDBJ databases">
        <authorList>
            <person name="Yang Y."/>
            <person name="Bocs S."/>
            <person name="Baudouin L."/>
        </authorList>
    </citation>
    <scope>NUCLEOTIDE SEQUENCE</scope>
    <source>
        <tissue evidence="2">Spear leaf of Hainan Tall coconut</tissue>
    </source>
</reference>
<proteinExistence type="predicted"/>
<dbReference type="AlphaFoldDB" id="A0A8K0MXR3"/>
<evidence type="ECO:0000256" key="1">
    <source>
        <dbReference type="SAM" id="MobiDB-lite"/>
    </source>
</evidence>
<reference evidence="2" key="1">
    <citation type="journal article" date="2017" name="Gigascience">
        <title>The genome draft of coconut (Cocos nucifera).</title>
        <authorList>
            <person name="Xiao Y."/>
            <person name="Xu P."/>
            <person name="Fan H."/>
            <person name="Baudouin L."/>
            <person name="Xia W."/>
            <person name="Bocs S."/>
            <person name="Xu J."/>
            <person name="Li Q."/>
            <person name="Guo A."/>
            <person name="Zhou L."/>
            <person name="Li J."/>
            <person name="Wu Y."/>
            <person name="Ma Z."/>
            <person name="Armero A."/>
            <person name="Issali A.E."/>
            <person name="Liu N."/>
            <person name="Peng M."/>
            <person name="Yang Y."/>
        </authorList>
    </citation>
    <scope>NUCLEOTIDE SEQUENCE</scope>
    <source>
        <tissue evidence="2">Spear leaf of Hainan Tall coconut</tissue>
    </source>
</reference>
<sequence>EESNKCKKDEVGDDGSKKSKKQRREERPLAVLLKDEKYKLRRGPAEKGVKVSRYLLRLSSLLSADVGEGIEGSSSLTIMDGSMNKSGAKKMIEELREERMRREKQQKKRK</sequence>
<comment type="caution">
    <text evidence="2">The sequence shown here is derived from an EMBL/GenBank/DDBJ whole genome shotgun (WGS) entry which is preliminary data.</text>
</comment>
<protein>
    <submittedName>
        <fullName evidence="2">Putative leukocyte receptor cluster member 1</fullName>
    </submittedName>
</protein>
<keyword evidence="2" id="KW-0675">Receptor</keyword>
<keyword evidence="3" id="KW-1185">Reference proteome</keyword>
<evidence type="ECO:0000313" key="3">
    <source>
        <dbReference type="Proteomes" id="UP000797356"/>
    </source>
</evidence>
<dbReference type="EMBL" id="CM017873">
    <property type="protein sequence ID" value="KAG1331956.1"/>
    <property type="molecule type" value="Genomic_DNA"/>
</dbReference>
<accession>A0A8K0MXR3</accession>
<dbReference type="Proteomes" id="UP000797356">
    <property type="component" value="Chromosome 2"/>
</dbReference>
<organism evidence="2 3">
    <name type="scientific">Cocos nucifera</name>
    <name type="common">Coconut palm</name>
    <dbReference type="NCBI Taxonomy" id="13894"/>
    <lineage>
        <taxon>Eukaryota</taxon>
        <taxon>Viridiplantae</taxon>
        <taxon>Streptophyta</taxon>
        <taxon>Embryophyta</taxon>
        <taxon>Tracheophyta</taxon>
        <taxon>Spermatophyta</taxon>
        <taxon>Magnoliopsida</taxon>
        <taxon>Liliopsida</taxon>
        <taxon>Arecaceae</taxon>
        <taxon>Arecoideae</taxon>
        <taxon>Cocoseae</taxon>
        <taxon>Attaleinae</taxon>
        <taxon>Cocos</taxon>
    </lineage>
</organism>
<evidence type="ECO:0000313" key="2">
    <source>
        <dbReference type="EMBL" id="KAG1331956.1"/>
    </source>
</evidence>
<feature type="non-terminal residue" evidence="2">
    <location>
        <position position="1"/>
    </location>
</feature>